<evidence type="ECO:0000256" key="1">
    <source>
        <dbReference type="ARBA" id="ARBA00003543"/>
    </source>
</evidence>
<dbReference type="InterPro" id="IPR020546">
    <property type="entry name" value="ATP_synth_F1_dsu/esu_N"/>
</dbReference>
<evidence type="ECO:0000256" key="11">
    <source>
        <dbReference type="RuleBase" id="RU003656"/>
    </source>
</evidence>
<dbReference type="CDD" id="cd12152">
    <property type="entry name" value="F1-ATPase_delta"/>
    <property type="match status" value="1"/>
</dbReference>
<keyword evidence="15" id="KW-1185">Reference proteome</keyword>
<dbReference type="OrthoDB" id="9799969at2"/>
<keyword evidence="5 10" id="KW-0375">Hydrogen ion transport</keyword>
<keyword evidence="6 10" id="KW-0406">Ion transport</keyword>
<evidence type="ECO:0000313" key="15">
    <source>
        <dbReference type="Proteomes" id="UP000244081"/>
    </source>
</evidence>
<dbReference type="Pfam" id="PF02823">
    <property type="entry name" value="ATP-synt_DE_N"/>
    <property type="match status" value="1"/>
</dbReference>
<evidence type="ECO:0000313" key="14">
    <source>
        <dbReference type="EMBL" id="PTW62979.1"/>
    </source>
</evidence>
<comment type="function">
    <text evidence="1 10">Produces ATP from ADP in the presence of a proton gradient across the membrane.</text>
</comment>
<dbReference type="NCBIfam" id="TIGR01216">
    <property type="entry name" value="ATP_synt_epsi"/>
    <property type="match status" value="1"/>
</dbReference>
<comment type="subcellular location">
    <subcellularLocation>
        <location evidence="10">Cell membrane</location>
        <topology evidence="10">Peripheral membrane protein</topology>
    </subcellularLocation>
    <subcellularLocation>
        <location evidence="2">Endomembrane system</location>
        <topology evidence="2">Peripheral membrane protein</topology>
    </subcellularLocation>
</comment>
<dbReference type="NCBIfam" id="NF009983">
    <property type="entry name" value="PRK13449.1"/>
    <property type="match status" value="1"/>
</dbReference>
<protein>
    <recommendedName>
        <fullName evidence="10">ATP synthase epsilon chain</fullName>
    </recommendedName>
    <alternativeName>
        <fullName evidence="10">ATP synthase F1 sector epsilon subunit</fullName>
    </alternativeName>
    <alternativeName>
        <fullName evidence="10">F-ATPase epsilon subunit</fullName>
    </alternativeName>
</protein>
<evidence type="ECO:0000256" key="4">
    <source>
        <dbReference type="ARBA" id="ARBA00022448"/>
    </source>
</evidence>
<dbReference type="HAMAP" id="MF_00530">
    <property type="entry name" value="ATP_synth_epsil_bac"/>
    <property type="match status" value="1"/>
</dbReference>
<feature type="domain" description="ATP synthase F1 complex delta/epsilon subunit N-terminal" evidence="13">
    <location>
        <begin position="5"/>
        <end position="84"/>
    </location>
</feature>
<dbReference type="InterPro" id="IPR036771">
    <property type="entry name" value="ATPsynth_dsu/esu_N"/>
</dbReference>
<comment type="similarity">
    <text evidence="3 10 11">Belongs to the ATPase epsilon chain family.</text>
</comment>
<evidence type="ECO:0000256" key="8">
    <source>
        <dbReference type="ARBA" id="ARBA00023196"/>
    </source>
</evidence>
<evidence type="ECO:0000256" key="7">
    <source>
        <dbReference type="ARBA" id="ARBA00023136"/>
    </source>
</evidence>
<evidence type="ECO:0000256" key="12">
    <source>
        <dbReference type="SAM" id="Coils"/>
    </source>
</evidence>
<evidence type="ECO:0000256" key="9">
    <source>
        <dbReference type="ARBA" id="ARBA00023310"/>
    </source>
</evidence>
<keyword evidence="12" id="KW-0175">Coiled coil</keyword>
<comment type="caution">
    <text evidence="14">The sequence shown here is derived from an EMBL/GenBank/DDBJ whole genome shotgun (WGS) entry which is preliminary data.</text>
</comment>
<dbReference type="GO" id="GO:0012505">
    <property type="term" value="C:endomembrane system"/>
    <property type="evidence" value="ECO:0007669"/>
    <property type="project" value="UniProtKB-SubCell"/>
</dbReference>
<keyword evidence="8 10" id="KW-0139">CF(1)</keyword>
<name>A0A2T5VGW0_9HYPH</name>
<organism evidence="14 15">
    <name type="scientific">Breoghania corrubedonensis</name>
    <dbReference type="NCBI Taxonomy" id="665038"/>
    <lineage>
        <taxon>Bacteria</taxon>
        <taxon>Pseudomonadati</taxon>
        <taxon>Pseudomonadota</taxon>
        <taxon>Alphaproteobacteria</taxon>
        <taxon>Hyphomicrobiales</taxon>
        <taxon>Stappiaceae</taxon>
        <taxon>Breoghania</taxon>
    </lineage>
</organism>
<dbReference type="GO" id="GO:0005524">
    <property type="term" value="F:ATP binding"/>
    <property type="evidence" value="ECO:0007669"/>
    <property type="project" value="UniProtKB-UniRule"/>
</dbReference>
<dbReference type="Proteomes" id="UP000244081">
    <property type="component" value="Unassembled WGS sequence"/>
</dbReference>
<evidence type="ECO:0000256" key="5">
    <source>
        <dbReference type="ARBA" id="ARBA00022781"/>
    </source>
</evidence>
<keyword evidence="10" id="KW-1003">Cell membrane</keyword>
<keyword evidence="7 10" id="KW-0472">Membrane</keyword>
<dbReference type="PANTHER" id="PTHR13822">
    <property type="entry name" value="ATP SYNTHASE DELTA/EPSILON CHAIN"/>
    <property type="match status" value="1"/>
</dbReference>
<reference evidence="14 15" key="1">
    <citation type="submission" date="2018-04" db="EMBL/GenBank/DDBJ databases">
        <title>Genomic Encyclopedia of Archaeal and Bacterial Type Strains, Phase II (KMG-II): from individual species to whole genera.</title>
        <authorList>
            <person name="Goeker M."/>
        </authorList>
    </citation>
    <scope>NUCLEOTIDE SEQUENCE [LARGE SCALE GENOMIC DNA]</scope>
    <source>
        <strain evidence="14 15">DSM 23382</strain>
    </source>
</reference>
<dbReference type="InterPro" id="IPR001469">
    <property type="entry name" value="ATP_synth_F1_dsu/esu"/>
</dbReference>
<evidence type="ECO:0000256" key="3">
    <source>
        <dbReference type="ARBA" id="ARBA00005712"/>
    </source>
</evidence>
<dbReference type="RefSeq" id="WP_107988469.1">
    <property type="nucleotide sequence ID" value="NZ_QAYG01000001.1"/>
</dbReference>
<dbReference type="Gene3D" id="2.60.15.10">
    <property type="entry name" value="F0F1 ATP synthase delta/epsilon subunit, N-terminal"/>
    <property type="match status" value="1"/>
</dbReference>
<dbReference type="NCBIfam" id="NF001851">
    <property type="entry name" value="PRK00571.2-4"/>
    <property type="match status" value="1"/>
</dbReference>
<dbReference type="PANTHER" id="PTHR13822:SF10">
    <property type="entry name" value="ATP SYNTHASE EPSILON CHAIN, CHLOROPLASTIC"/>
    <property type="match status" value="1"/>
</dbReference>
<gene>
    <name evidence="10" type="primary">atpC</name>
    <name evidence="14" type="ORF">C8N35_1011028</name>
</gene>
<dbReference type="AlphaFoldDB" id="A0A2T5VGW0"/>
<feature type="coiled-coil region" evidence="12">
    <location>
        <begin position="85"/>
        <end position="112"/>
    </location>
</feature>
<dbReference type="EMBL" id="QAYG01000001">
    <property type="protein sequence ID" value="PTW62979.1"/>
    <property type="molecule type" value="Genomic_DNA"/>
</dbReference>
<keyword evidence="9 10" id="KW-0066">ATP synthesis</keyword>
<evidence type="ECO:0000256" key="10">
    <source>
        <dbReference type="HAMAP-Rule" id="MF_00530"/>
    </source>
</evidence>
<proteinExistence type="inferred from homology"/>
<dbReference type="GO" id="GO:0005886">
    <property type="term" value="C:plasma membrane"/>
    <property type="evidence" value="ECO:0007669"/>
    <property type="project" value="UniProtKB-SubCell"/>
</dbReference>
<dbReference type="GO" id="GO:0046933">
    <property type="term" value="F:proton-transporting ATP synthase activity, rotational mechanism"/>
    <property type="evidence" value="ECO:0007669"/>
    <property type="project" value="UniProtKB-UniRule"/>
</dbReference>
<evidence type="ECO:0000256" key="2">
    <source>
        <dbReference type="ARBA" id="ARBA00004184"/>
    </source>
</evidence>
<comment type="subunit">
    <text evidence="10 11">F-type ATPases have 2 components, CF(1) - the catalytic core - and CF(0) - the membrane proton channel. CF(1) has five subunits: alpha(3), beta(3), gamma(1), delta(1), epsilon(1). CF(0) has three main subunits: a, b and c.</text>
</comment>
<dbReference type="GO" id="GO:0045259">
    <property type="term" value="C:proton-transporting ATP synthase complex"/>
    <property type="evidence" value="ECO:0007669"/>
    <property type="project" value="UniProtKB-KW"/>
</dbReference>
<evidence type="ECO:0000256" key="6">
    <source>
        <dbReference type="ARBA" id="ARBA00023065"/>
    </source>
</evidence>
<evidence type="ECO:0000259" key="13">
    <source>
        <dbReference type="Pfam" id="PF02823"/>
    </source>
</evidence>
<dbReference type="SUPFAM" id="SSF51344">
    <property type="entry name" value="Epsilon subunit of F1F0-ATP synthase N-terminal domain"/>
    <property type="match status" value="1"/>
</dbReference>
<accession>A0A2T5VGW0</accession>
<sequence>MAEPFQFELVSPERLLISEAVNEVVVPGTDGDFGVLKDHAPTMSTVRPGFISVKHTDGHESRLYVVGGFADVNPNGLTILAEEAIDVADIKAEDLAEQIRNAEEDFADAKDDDQRLAAATKLDNLKNMKGALANL</sequence>
<keyword evidence="4 10" id="KW-0813">Transport</keyword>